<reference evidence="11" key="1">
    <citation type="journal article" date="2019" name="Int. J. Syst. Evol. Microbiol.">
        <title>The Global Catalogue of Microorganisms (GCM) 10K type strain sequencing project: providing services to taxonomists for standard genome sequencing and annotation.</title>
        <authorList>
            <consortium name="The Broad Institute Genomics Platform"/>
            <consortium name="The Broad Institute Genome Sequencing Center for Infectious Disease"/>
            <person name="Wu L."/>
            <person name="Ma J."/>
        </authorList>
    </citation>
    <scope>NUCLEOTIDE SEQUENCE [LARGE SCALE GENOMIC DNA]</scope>
    <source>
        <strain evidence="11">NBRC 109019</strain>
    </source>
</reference>
<evidence type="ECO:0000256" key="5">
    <source>
        <dbReference type="ARBA" id="ARBA00023306"/>
    </source>
</evidence>
<accession>A0ABN6Y7U9</accession>
<name>A0ABN6Y7U9_9MICO</name>
<feature type="domain" description="RNA-binding S4" evidence="9">
    <location>
        <begin position="257"/>
        <end position="321"/>
    </location>
</feature>
<sequence length="512" mass="55113">MTDWRAWGPIMTSEGLEGAEGLEGVDGLDRPRPADAAEEVSVATPLDVPGQPRLDLDRAIEALLFIADEPQSLVHLAAAVARPIAEVRAAIARLKGDYDGGAASGEPRTDAGERADAGGIRRAFELREVGGGWRFYARAEYDALITSAVLAQTSTRLSQAALETLAVIAYKQPISRSGVASIRAVNVDSVVRTLLGRGLVTEVDTDEETGAILYGTTDLLLTNLGISSLDELPPISPLLDGGQEDSIVTSSDLPQGTRLQKALAAAGVASRRVAEDLIVAGRVEVNGVVVTELGRRIDPLADLVSVDGTAVQLDQEKRYYMLNKPRGVVSTMRDEQGRPDLRRFTDPLDVRVFNVGRLDGDTTGLLVLTNDGDLAHVLSHPSFGVEKTYIAKVGGRMTPQTLQQLKRGVDLEDGPIRADRAKILQAAGDQRHTMVEVTLHSGRNRIVRRMLDAVGHPVVELVRRQFGPLHLGTLRSGELRELERDEVGKLLTIVRDAEARRSTDADGKKGNA</sequence>
<dbReference type="InterPro" id="IPR000748">
    <property type="entry name" value="PsdUridine_synth_RsuA/RluB/E/F"/>
</dbReference>
<evidence type="ECO:0000256" key="1">
    <source>
        <dbReference type="ARBA" id="ARBA00008348"/>
    </source>
</evidence>
<evidence type="ECO:0000256" key="3">
    <source>
        <dbReference type="ARBA" id="ARBA00022829"/>
    </source>
</evidence>
<proteinExistence type="inferred from homology"/>
<dbReference type="SUPFAM" id="SSF55120">
    <property type="entry name" value="Pseudouridine synthase"/>
    <property type="match status" value="1"/>
</dbReference>
<keyword evidence="4 7" id="KW-0413">Isomerase</keyword>
<keyword evidence="3" id="KW-0159">Chromosome partition</keyword>
<dbReference type="InterPro" id="IPR005234">
    <property type="entry name" value="ScpB_csome_segregation"/>
</dbReference>
<dbReference type="InterPro" id="IPR020094">
    <property type="entry name" value="TruA/RsuA/RluB/E/F_N"/>
</dbReference>
<dbReference type="InterPro" id="IPR020103">
    <property type="entry name" value="PsdUridine_synth_cat_dom_sf"/>
</dbReference>
<organism evidence="10 11">
    <name type="scientific">Agromyces marinus</name>
    <dbReference type="NCBI Taxonomy" id="1389020"/>
    <lineage>
        <taxon>Bacteria</taxon>
        <taxon>Bacillati</taxon>
        <taxon>Actinomycetota</taxon>
        <taxon>Actinomycetes</taxon>
        <taxon>Micrococcales</taxon>
        <taxon>Microbacteriaceae</taxon>
        <taxon>Agromyces</taxon>
    </lineage>
</organism>
<dbReference type="Gene3D" id="3.30.70.1560">
    <property type="entry name" value="Alpha-L RNA-binding motif"/>
    <property type="match status" value="1"/>
</dbReference>
<evidence type="ECO:0000256" key="2">
    <source>
        <dbReference type="ARBA" id="ARBA00022618"/>
    </source>
</evidence>
<dbReference type="CDD" id="cd00165">
    <property type="entry name" value="S4"/>
    <property type="match status" value="1"/>
</dbReference>
<keyword evidence="11" id="KW-1185">Reference proteome</keyword>
<keyword evidence="5" id="KW-0131">Cell cycle</keyword>
<dbReference type="InterPro" id="IPR006145">
    <property type="entry name" value="PsdUridine_synth_RsuA/RluA"/>
</dbReference>
<dbReference type="InterPro" id="IPR050343">
    <property type="entry name" value="RsuA_PseudoU_synthase"/>
</dbReference>
<dbReference type="Pfam" id="PF01479">
    <property type="entry name" value="S4"/>
    <property type="match status" value="1"/>
</dbReference>
<dbReference type="InterPro" id="IPR002942">
    <property type="entry name" value="S4_RNA-bd"/>
</dbReference>
<dbReference type="InterPro" id="IPR036388">
    <property type="entry name" value="WH-like_DNA-bd_sf"/>
</dbReference>
<dbReference type="SUPFAM" id="SSF46785">
    <property type="entry name" value="Winged helix' DNA-binding domain"/>
    <property type="match status" value="2"/>
</dbReference>
<evidence type="ECO:0000256" key="8">
    <source>
        <dbReference type="SAM" id="MobiDB-lite"/>
    </source>
</evidence>
<comment type="similarity">
    <text evidence="1 7">Belongs to the pseudouridine synthase RsuA family.</text>
</comment>
<evidence type="ECO:0000256" key="6">
    <source>
        <dbReference type="PROSITE-ProRule" id="PRU00182"/>
    </source>
</evidence>
<dbReference type="SUPFAM" id="SSF55174">
    <property type="entry name" value="Alpha-L RNA-binding motif"/>
    <property type="match status" value="1"/>
</dbReference>
<dbReference type="CDD" id="cd02870">
    <property type="entry name" value="PseudoU_synth_RsuA_like"/>
    <property type="match status" value="1"/>
</dbReference>
<dbReference type="Gene3D" id="3.10.290.10">
    <property type="entry name" value="RNA-binding S4 domain"/>
    <property type="match status" value="1"/>
</dbReference>
<dbReference type="Pfam" id="PF04079">
    <property type="entry name" value="SMC_ScpB"/>
    <property type="match status" value="1"/>
</dbReference>
<feature type="region of interest" description="Disordered" evidence="8">
    <location>
        <begin position="1"/>
        <end position="23"/>
    </location>
</feature>
<dbReference type="InterPro" id="IPR018496">
    <property type="entry name" value="PsdUridine_synth_RsuA/RluB_CS"/>
</dbReference>
<evidence type="ECO:0000313" key="11">
    <source>
        <dbReference type="Proteomes" id="UP001321477"/>
    </source>
</evidence>
<dbReference type="Proteomes" id="UP001321477">
    <property type="component" value="Chromosome"/>
</dbReference>
<dbReference type="PANTHER" id="PTHR47683:SF2">
    <property type="entry name" value="RNA-BINDING S4 DOMAIN-CONTAINING PROTEIN"/>
    <property type="match status" value="1"/>
</dbReference>
<dbReference type="Gene3D" id="3.30.70.580">
    <property type="entry name" value="Pseudouridine synthase I, catalytic domain, N-terminal subdomain"/>
    <property type="match status" value="1"/>
</dbReference>
<dbReference type="PROSITE" id="PS50889">
    <property type="entry name" value="S4"/>
    <property type="match status" value="1"/>
</dbReference>
<dbReference type="Pfam" id="PF00849">
    <property type="entry name" value="PseudoU_synth_2"/>
    <property type="match status" value="1"/>
</dbReference>
<dbReference type="InterPro" id="IPR036986">
    <property type="entry name" value="S4_RNA-bd_sf"/>
</dbReference>
<dbReference type="InterPro" id="IPR036390">
    <property type="entry name" value="WH_DNA-bd_sf"/>
</dbReference>
<gene>
    <name evidence="10" type="ORF">GCM10025870_04470</name>
</gene>
<dbReference type="PANTHER" id="PTHR47683">
    <property type="entry name" value="PSEUDOURIDINE SYNTHASE FAMILY PROTEIN-RELATED"/>
    <property type="match status" value="1"/>
</dbReference>
<evidence type="ECO:0000256" key="4">
    <source>
        <dbReference type="ARBA" id="ARBA00023235"/>
    </source>
</evidence>
<dbReference type="SMART" id="SM00363">
    <property type="entry name" value="S4"/>
    <property type="match status" value="1"/>
</dbReference>
<keyword evidence="2" id="KW-0132">Cell division</keyword>
<dbReference type="NCBIfam" id="TIGR00093">
    <property type="entry name" value="pseudouridine synthase"/>
    <property type="match status" value="1"/>
</dbReference>
<dbReference type="EMBL" id="AP027734">
    <property type="protein sequence ID" value="BDZ53374.1"/>
    <property type="molecule type" value="Genomic_DNA"/>
</dbReference>
<dbReference type="EC" id="5.4.99.-" evidence="7"/>
<keyword evidence="6" id="KW-0694">RNA-binding</keyword>
<evidence type="ECO:0000313" key="10">
    <source>
        <dbReference type="EMBL" id="BDZ53374.1"/>
    </source>
</evidence>
<dbReference type="Gene3D" id="1.10.10.10">
    <property type="entry name" value="Winged helix-like DNA-binding domain superfamily/Winged helix DNA-binding domain"/>
    <property type="match status" value="2"/>
</dbReference>
<evidence type="ECO:0000259" key="9">
    <source>
        <dbReference type="SMART" id="SM00363"/>
    </source>
</evidence>
<protein>
    <recommendedName>
        <fullName evidence="7">Pseudouridine synthase</fullName>
        <ecNumber evidence="7">5.4.99.-</ecNumber>
    </recommendedName>
</protein>
<dbReference type="InterPro" id="IPR042092">
    <property type="entry name" value="PsdUridine_s_RsuA/RluB/E/F_cat"/>
</dbReference>
<evidence type="ECO:0000256" key="7">
    <source>
        <dbReference type="RuleBase" id="RU003887"/>
    </source>
</evidence>
<dbReference type="PROSITE" id="PS01149">
    <property type="entry name" value="PSI_RSU"/>
    <property type="match status" value="1"/>
</dbReference>